<name>A0A9D5HAK1_9LILI</name>
<dbReference type="InterPro" id="IPR004493">
    <property type="entry name" value="Leu-tRNA-synth_Ia_arc/euk"/>
</dbReference>
<comment type="similarity">
    <text evidence="1">Belongs to the class-I aminoacyl-tRNA synthetase family.</text>
</comment>
<keyword evidence="2" id="KW-0436">Ligase</keyword>
<evidence type="ECO:0000256" key="1">
    <source>
        <dbReference type="ARBA" id="ARBA00005594"/>
    </source>
</evidence>
<dbReference type="GO" id="GO:0002161">
    <property type="term" value="F:aminoacyl-tRNA deacylase activity"/>
    <property type="evidence" value="ECO:0007669"/>
    <property type="project" value="InterPro"/>
</dbReference>
<protein>
    <submittedName>
        <fullName evidence="7">Uncharacterized protein</fullName>
    </submittedName>
</protein>
<dbReference type="PANTHER" id="PTHR45794">
    <property type="entry name" value="LEUCYL-TRNA SYNTHETASE"/>
    <property type="match status" value="1"/>
</dbReference>
<dbReference type="AlphaFoldDB" id="A0A9D5HAK1"/>
<evidence type="ECO:0000256" key="3">
    <source>
        <dbReference type="ARBA" id="ARBA00022741"/>
    </source>
</evidence>
<dbReference type="PANTHER" id="PTHR45794:SF1">
    <property type="entry name" value="LEUCINE--TRNA LIGASE, CYTOPLASMIC"/>
    <property type="match status" value="1"/>
</dbReference>
<gene>
    <name evidence="7" type="ORF">J5N97_022346</name>
</gene>
<dbReference type="Proteomes" id="UP001085076">
    <property type="component" value="Miscellaneous, Linkage group lg06"/>
</dbReference>
<proteinExistence type="inferred from homology"/>
<dbReference type="GO" id="GO:0005524">
    <property type="term" value="F:ATP binding"/>
    <property type="evidence" value="ECO:0007669"/>
    <property type="project" value="UniProtKB-KW"/>
</dbReference>
<organism evidence="7 8">
    <name type="scientific">Dioscorea zingiberensis</name>
    <dbReference type="NCBI Taxonomy" id="325984"/>
    <lineage>
        <taxon>Eukaryota</taxon>
        <taxon>Viridiplantae</taxon>
        <taxon>Streptophyta</taxon>
        <taxon>Embryophyta</taxon>
        <taxon>Tracheophyta</taxon>
        <taxon>Spermatophyta</taxon>
        <taxon>Magnoliopsida</taxon>
        <taxon>Liliopsida</taxon>
        <taxon>Dioscoreales</taxon>
        <taxon>Dioscoreaceae</taxon>
        <taxon>Dioscorea</taxon>
    </lineage>
</organism>
<comment type="caution">
    <text evidence="7">The sequence shown here is derived from an EMBL/GenBank/DDBJ whole genome shotgun (WGS) entry which is preliminary data.</text>
</comment>
<accession>A0A9D5HAK1</accession>
<dbReference type="InterPro" id="IPR009008">
    <property type="entry name" value="Val/Leu/Ile-tRNA-synth_edit"/>
</dbReference>
<reference evidence="7" key="1">
    <citation type="submission" date="2021-03" db="EMBL/GenBank/DDBJ databases">
        <authorList>
            <person name="Li Z."/>
            <person name="Yang C."/>
        </authorList>
    </citation>
    <scope>NUCLEOTIDE SEQUENCE</scope>
    <source>
        <strain evidence="7">Dzin_1.0</strain>
        <tissue evidence="7">Leaf</tissue>
    </source>
</reference>
<keyword evidence="4" id="KW-0067">ATP-binding</keyword>
<keyword evidence="5" id="KW-0648">Protein biosynthesis</keyword>
<keyword evidence="6" id="KW-0030">Aminoacyl-tRNA synthetase</keyword>
<dbReference type="GO" id="GO:0004823">
    <property type="term" value="F:leucine-tRNA ligase activity"/>
    <property type="evidence" value="ECO:0007669"/>
    <property type="project" value="InterPro"/>
</dbReference>
<keyword evidence="3" id="KW-0547">Nucleotide-binding</keyword>
<evidence type="ECO:0000256" key="2">
    <source>
        <dbReference type="ARBA" id="ARBA00022598"/>
    </source>
</evidence>
<keyword evidence="8" id="KW-1185">Reference proteome</keyword>
<dbReference type="EMBL" id="JAGGNH010000006">
    <property type="protein sequence ID" value="KAJ0969469.1"/>
    <property type="molecule type" value="Genomic_DNA"/>
</dbReference>
<reference evidence="7" key="2">
    <citation type="journal article" date="2022" name="Hortic Res">
        <title>The genome of Dioscorea zingiberensis sheds light on the biosynthesis, origin and evolution of the medicinally important diosgenin saponins.</title>
        <authorList>
            <person name="Li Y."/>
            <person name="Tan C."/>
            <person name="Li Z."/>
            <person name="Guo J."/>
            <person name="Li S."/>
            <person name="Chen X."/>
            <person name="Wang C."/>
            <person name="Dai X."/>
            <person name="Yang H."/>
            <person name="Song W."/>
            <person name="Hou L."/>
            <person name="Xu J."/>
            <person name="Tong Z."/>
            <person name="Xu A."/>
            <person name="Yuan X."/>
            <person name="Wang W."/>
            <person name="Yang Q."/>
            <person name="Chen L."/>
            <person name="Sun Z."/>
            <person name="Wang K."/>
            <person name="Pan B."/>
            <person name="Chen J."/>
            <person name="Bao Y."/>
            <person name="Liu F."/>
            <person name="Qi X."/>
            <person name="Gang D.R."/>
            <person name="Wen J."/>
            <person name="Li J."/>
        </authorList>
    </citation>
    <scope>NUCLEOTIDE SEQUENCE</scope>
    <source>
        <strain evidence="7">Dzin_1.0</strain>
    </source>
</reference>
<evidence type="ECO:0000313" key="8">
    <source>
        <dbReference type="Proteomes" id="UP001085076"/>
    </source>
</evidence>
<evidence type="ECO:0000256" key="4">
    <source>
        <dbReference type="ARBA" id="ARBA00022840"/>
    </source>
</evidence>
<evidence type="ECO:0000256" key="5">
    <source>
        <dbReference type="ARBA" id="ARBA00022917"/>
    </source>
</evidence>
<dbReference type="GO" id="GO:0006429">
    <property type="term" value="P:leucyl-tRNA aminoacylation"/>
    <property type="evidence" value="ECO:0007669"/>
    <property type="project" value="InterPro"/>
</dbReference>
<sequence length="168" mass="18371">MIISHLITFDAIRLEIVQVRLQALNRGEVAAHLSLIHITNLKSKLAPSSKFGAKDVWILLFEVTPIIRITNKPAEKAFADLKIKSHNDKEKLAEAKKLTYEKAPLKLYKEISPKKKAAEAKLADEDSSFEGSSSNPKVLALAGVTSTREVVAAEEAAPAKDRISMGAN</sequence>
<dbReference type="Gene3D" id="3.90.740.10">
    <property type="entry name" value="Valyl/Leucyl/Isoleucyl-tRNA synthetase, editing domain"/>
    <property type="match status" value="1"/>
</dbReference>
<evidence type="ECO:0000313" key="7">
    <source>
        <dbReference type="EMBL" id="KAJ0969469.1"/>
    </source>
</evidence>
<evidence type="ECO:0000256" key="6">
    <source>
        <dbReference type="ARBA" id="ARBA00023146"/>
    </source>
</evidence>